<dbReference type="GO" id="GO:0004252">
    <property type="term" value="F:serine-type endopeptidase activity"/>
    <property type="evidence" value="ECO:0007669"/>
    <property type="project" value="InterPro"/>
</dbReference>
<comment type="caution">
    <text evidence="5">The sequence shown here is derived from an EMBL/GenBank/DDBJ whole genome shotgun (WGS) entry which is preliminary data.</text>
</comment>
<evidence type="ECO:0000313" key="5">
    <source>
        <dbReference type="EMBL" id="KXU78813.1"/>
    </source>
</evidence>
<dbReference type="Pfam" id="PF01483">
    <property type="entry name" value="P_proprotein"/>
    <property type="match status" value="1"/>
</dbReference>
<sequence length="819" mass="90470">MKPLLPALLLGLAGFATQAAELRFVEQDAPADPRLWLEQQLGVTLSQDPAYERQGQLGRYLHFRQQANGAPIAGLVAAVSLDDQGRPWRLYHNTRPVKAQAAPCDDASRGGVDAYIATLDSAVWTTAASSDAEPWFWLDGDKLIPAWRLLASEKLPGNSKSSHWQLFVSCDGGALQGRSLQQASTTADATPLPGDATTVAARVFALDPRTQLQDGNLLWRHDLVLGVQAYRTVTLPVQKVGDTHYLSGPRARVVGSTEPDNEPFSSDDAAGFQLDHQQPGFLDINAYYHLDLARRHLDALGYDALIAGAITIDTDAGNQDNSLYDPFLRQLEIGRIGVPDAEDPMVIWHEFGHAVQHHILPDMGDEGDWGAIGEGFSDYLAASWRQRSEQARQFEPFMVFNWDARISGRTPRQLDDLRARYHPGFLYPAHLTINGSNGDQLWGTPLFTALRQAVESHGEVARDEFDRLLIESHFGLGPELRMPQLARVTVDTARRLYPERRYAELLEQAFRHHALLPTPVQARLADGSYLLPGEKKNLAIELANLSGRTLAITDASLLPVKGILGDSHWQGRLAANESGRWSLPLEAASNLACGETLTLPLQFQLDLPSPTERQTRLDLQLPIGEPVWQRASGHGGQIKDATSQEQHGLSRFTLTLPTGKARIDEGFVVSLDLTHDKLEQLEIWLTSPYGTRVSLWNKGYASHTRLKGEYPHELVPFESLEKLKGEPLGGLWTLEINDTQAGESGKLREWRVAQQVGARCTREENLPTSGVIPLDKDEGGGGSLSPLLLLLALPRLWCRRRTARCIMITGARRPSFASI</sequence>
<dbReference type="SUPFAM" id="SSF49785">
    <property type="entry name" value="Galactose-binding domain-like"/>
    <property type="match status" value="1"/>
</dbReference>
<keyword evidence="1" id="KW-0645">Protease</keyword>
<keyword evidence="3" id="KW-0732">Signal</keyword>
<dbReference type="Gene3D" id="2.60.120.260">
    <property type="entry name" value="Galactose-binding domain-like"/>
    <property type="match status" value="1"/>
</dbReference>
<proteinExistence type="predicted"/>
<evidence type="ECO:0000259" key="4">
    <source>
        <dbReference type="PROSITE" id="PS51829"/>
    </source>
</evidence>
<dbReference type="InterPro" id="IPR008979">
    <property type="entry name" value="Galactose-bd-like_sf"/>
</dbReference>
<protein>
    <submittedName>
        <fullName evidence="5">Peptidase M36</fullName>
    </submittedName>
</protein>
<dbReference type="EMBL" id="JMGO02000016">
    <property type="protein sequence ID" value="KXU78813.1"/>
    <property type="molecule type" value="Genomic_DNA"/>
</dbReference>
<evidence type="ECO:0000313" key="6">
    <source>
        <dbReference type="Proteomes" id="UP000078435"/>
    </source>
</evidence>
<organism evidence="5 6">
    <name type="scientific">Aeromonas enteropelogenes</name>
    <name type="common">Aeromonas trota</name>
    <dbReference type="NCBI Taxonomy" id="29489"/>
    <lineage>
        <taxon>Bacteria</taxon>
        <taxon>Pseudomonadati</taxon>
        <taxon>Pseudomonadota</taxon>
        <taxon>Gammaproteobacteria</taxon>
        <taxon>Aeromonadales</taxon>
        <taxon>Aeromonadaceae</taxon>
        <taxon>Aeromonas</taxon>
    </lineage>
</organism>
<dbReference type="AlphaFoldDB" id="A0A175VDZ1"/>
<feature type="domain" description="P/Homo B" evidence="4">
    <location>
        <begin position="626"/>
        <end position="761"/>
    </location>
</feature>
<dbReference type="SUPFAM" id="SSF55486">
    <property type="entry name" value="Metalloproteases ('zincins'), catalytic domain"/>
    <property type="match status" value="1"/>
</dbReference>
<keyword evidence="2" id="KW-0378">Hydrolase</keyword>
<dbReference type="Proteomes" id="UP000078435">
    <property type="component" value="Unassembled WGS sequence"/>
</dbReference>
<dbReference type="PROSITE" id="PS51829">
    <property type="entry name" value="P_HOMO_B"/>
    <property type="match status" value="1"/>
</dbReference>
<reference evidence="5 6" key="1">
    <citation type="submission" date="2016-02" db="EMBL/GenBank/DDBJ databases">
        <title>Draft genome sequence of Aeromonas trota strain 1999lcr isolated from cerebrospinal fluid (CSF).</title>
        <authorList>
            <person name="Dallagassa C.B."/>
            <person name="Prediger K.C."/>
            <person name="Weiss V.A."/>
            <person name="Assis F.E."/>
            <person name="Baura V."/>
            <person name="Cruz L.M."/>
            <person name="Souza E.M."/>
            <person name="Pedrosa F.O."/>
            <person name="Fadel-Picheth C.M."/>
        </authorList>
    </citation>
    <scope>NUCLEOTIDE SEQUENCE [LARGE SCALE GENOMIC DNA]</scope>
    <source>
        <strain evidence="5 6">1999lcr</strain>
    </source>
</reference>
<evidence type="ECO:0000256" key="3">
    <source>
        <dbReference type="SAM" id="SignalP"/>
    </source>
</evidence>
<accession>A0A175VDZ1</accession>
<name>A0A175VDZ1_AEREN</name>
<evidence type="ECO:0000256" key="2">
    <source>
        <dbReference type="ARBA" id="ARBA00022801"/>
    </source>
</evidence>
<dbReference type="InterPro" id="IPR002884">
    <property type="entry name" value="P_dom"/>
</dbReference>
<feature type="chain" id="PRO_5008042785" evidence="3">
    <location>
        <begin position="20"/>
        <end position="819"/>
    </location>
</feature>
<evidence type="ECO:0000256" key="1">
    <source>
        <dbReference type="ARBA" id="ARBA00022670"/>
    </source>
</evidence>
<dbReference type="GO" id="GO:0006508">
    <property type="term" value="P:proteolysis"/>
    <property type="evidence" value="ECO:0007669"/>
    <property type="project" value="UniProtKB-KW"/>
</dbReference>
<feature type="signal peptide" evidence="3">
    <location>
        <begin position="1"/>
        <end position="19"/>
    </location>
</feature>
<gene>
    <name evidence="5" type="ORF">LCR_02655</name>
</gene>